<reference evidence="2" key="1">
    <citation type="submission" date="2016-11" db="EMBL/GenBank/DDBJ databases">
        <authorList>
            <person name="Varghese N."/>
            <person name="Submissions S."/>
        </authorList>
    </citation>
    <scope>NUCLEOTIDE SEQUENCE [LARGE SCALE GENOMIC DNA]</scope>
    <source>
        <strain evidence="2">DSM 17957</strain>
    </source>
</reference>
<name>A0A1M6P7F1_9FIRM</name>
<dbReference type="EMBL" id="FQZV01000065">
    <property type="protein sequence ID" value="SHK03881.1"/>
    <property type="molecule type" value="Genomic_DNA"/>
</dbReference>
<evidence type="ECO:0000313" key="1">
    <source>
        <dbReference type="EMBL" id="SHK03881.1"/>
    </source>
</evidence>
<dbReference type="Proteomes" id="UP000184536">
    <property type="component" value="Unassembled WGS sequence"/>
</dbReference>
<keyword evidence="2" id="KW-1185">Reference proteome</keyword>
<dbReference type="AlphaFoldDB" id="A0A1M6P7F1"/>
<sequence>MNLIITHLLSVVQYQNQLIRFLVLFIAKFIPIGQWAHDDVHSPKYQKFKTDKLPIIQ</sequence>
<protein>
    <submittedName>
        <fullName evidence="1">Uncharacterized protein</fullName>
    </submittedName>
</protein>
<organism evidence="1 2">
    <name type="scientific">Geosporobacter subterraneus DSM 17957</name>
    <dbReference type="NCBI Taxonomy" id="1121919"/>
    <lineage>
        <taxon>Bacteria</taxon>
        <taxon>Bacillati</taxon>
        <taxon>Bacillota</taxon>
        <taxon>Clostridia</taxon>
        <taxon>Peptostreptococcales</taxon>
        <taxon>Thermotaleaceae</taxon>
        <taxon>Geosporobacter</taxon>
    </lineage>
</organism>
<gene>
    <name evidence="1" type="ORF">SAMN02745975_03508</name>
</gene>
<evidence type="ECO:0000313" key="2">
    <source>
        <dbReference type="Proteomes" id="UP000184536"/>
    </source>
</evidence>
<proteinExistence type="predicted"/>
<feature type="non-terminal residue" evidence="1">
    <location>
        <position position="57"/>
    </location>
</feature>
<accession>A0A1M6P7F1</accession>